<feature type="region of interest" description="Disordered" evidence="1">
    <location>
        <begin position="80"/>
        <end position="160"/>
    </location>
</feature>
<sequence>MPAKIQVSEAYCLELGEVVSITDARRAYFSQPEPRARFTFQCSYADCMALSKRPTITAVNYASLPQDTYRAAHFRDPGVGHAPGCHWQDEEPAVSDQDPGGEAAHKDREAKRKLHDFIDEFDPTAVKPKDGDGVSGNAGSKSADGRGKGSSGVAKGSSFSTRNRTSSFERLVEYYRNAHKDLPSTEFFGLQLKVTGEGEMPLISYFPSISKAAPDSPSRVIHGGARLEPRKGSGFMFWFIDRVDGKGVYLKVTKQEMDAYRFRGFFNDILAEDDADYFRVFGLGRLVLSETKKSYRLEIEDLNRLTIFAVKKKQFA</sequence>
<organism evidence="2 3">
    <name type="scientific">Pseudomonas amygdali pv. lachrymans</name>
    <name type="common">Pseudomonas syringae pv. lachrymans</name>
    <dbReference type="NCBI Taxonomy" id="53707"/>
    <lineage>
        <taxon>Bacteria</taxon>
        <taxon>Pseudomonadati</taxon>
        <taxon>Pseudomonadota</taxon>
        <taxon>Gammaproteobacteria</taxon>
        <taxon>Pseudomonadales</taxon>
        <taxon>Pseudomonadaceae</taxon>
        <taxon>Pseudomonas</taxon>
        <taxon>Pseudomonas amygdali</taxon>
    </lineage>
</organism>
<accession>A0A0N8RZJ9</accession>
<protein>
    <recommendedName>
        <fullName evidence="4">ATPase</fullName>
    </recommendedName>
</protein>
<dbReference type="EMBL" id="LJQP01000045">
    <property type="protein sequence ID" value="KPX76599.1"/>
    <property type="molecule type" value="Genomic_DNA"/>
</dbReference>
<evidence type="ECO:0000313" key="3">
    <source>
        <dbReference type="Proteomes" id="UP000050265"/>
    </source>
</evidence>
<evidence type="ECO:0008006" key="4">
    <source>
        <dbReference type="Google" id="ProtNLM"/>
    </source>
</evidence>
<reference evidence="2 3" key="1">
    <citation type="submission" date="2015-09" db="EMBL/GenBank/DDBJ databases">
        <title>Genome announcement of multiple Pseudomonas syringae strains.</title>
        <authorList>
            <person name="Thakur S."/>
            <person name="Wang P.W."/>
            <person name="Gong Y."/>
            <person name="Weir B.S."/>
            <person name="Guttman D.S."/>
        </authorList>
    </citation>
    <scope>NUCLEOTIDE SEQUENCE [LARGE SCALE GENOMIC DNA]</scope>
    <source>
        <strain evidence="2 3">ICMP3507</strain>
    </source>
</reference>
<dbReference type="PATRIC" id="fig|53707.9.peg.6242"/>
<dbReference type="Proteomes" id="UP000050265">
    <property type="component" value="Unassembled WGS sequence"/>
</dbReference>
<name>A0A0N8RZJ9_PSEAV</name>
<proteinExistence type="predicted"/>
<feature type="compositionally biased region" description="Low complexity" evidence="1">
    <location>
        <begin position="151"/>
        <end position="160"/>
    </location>
</feature>
<evidence type="ECO:0000313" key="2">
    <source>
        <dbReference type="EMBL" id="KPX76599.1"/>
    </source>
</evidence>
<gene>
    <name evidence="2" type="ORF">ALO35_04199</name>
</gene>
<evidence type="ECO:0000256" key="1">
    <source>
        <dbReference type="SAM" id="MobiDB-lite"/>
    </source>
</evidence>
<feature type="compositionally biased region" description="Basic and acidic residues" evidence="1">
    <location>
        <begin position="103"/>
        <end position="118"/>
    </location>
</feature>
<dbReference type="AlphaFoldDB" id="A0A0N8RZJ9"/>
<comment type="caution">
    <text evidence="2">The sequence shown here is derived from an EMBL/GenBank/DDBJ whole genome shotgun (WGS) entry which is preliminary data.</text>
</comment>